<comment type="caution">
    <text evidence="8">The sequence shown here is derived from an EMBL/GenBank/DDBJ whole genome shotgun (WGS) entry which is preliminary data.</text>
</comment>
<gene>
    <name evidence="8" type="ORF">EJ571_13555</name>
</gene>
<dbReference type="InterPro" id="IPR044068">
    <property type="entry name" value="CB"/>
</dbReference>
<dbReference type="GO" id="GO:0015074">
    <property type="term" value="P:DNA integration"/>
    <property type="evidence" value="ECO:0007669"/>
    <property type="project" value="UniProtKB-KW"/>
</dbReference>
<dbReference type="RefSeq" id="WP_078335073.1">
    <property type="nucleotide sequence ID" value="NZ_MAFQ01000009.1"/>
</dbReference>
<evidence type="ECO:0000259" key="7">
    <source>
        <dbReference type="PROSITE" id="PS51900"/>
    </source>
</evidence>
<dbReference type="InterPro" id="IPR050090">
    <property type="entry name" value="Tyrosine_recombinase_XerCD"/>
</dbReference>
<dbReference type="InterPro" id="IPR013762">
    <property type="entry name" value="Integrase-like_cat_sf"/>
</dbReference>
<evidence type="ECO:0000259" key="6">
    <source>
        <dbReference type="PROSITE" id="PS51898"/>
    </source>
</evidence>
<protein>
    <submittedName>
        <fullName evidence="8">Site-specific integrase</fullName>
    </submittedName>
</protein>
<dbReference type="Gene3D" id="1.10.443.10">
    <property type="entry name" value="Intergrase catalytic core"/>
    <property type="match status" value="1"/>
</dbReference>
<accession>A0A4R5PB11</accession>
<proteinExistence type="inferred from homology"/>
<evidence type="ECO:0000256" key="4">
    <source>
        <dbReference type="ARBA" id="ARBA00023172"/>
    </source>
</evidence>
<dbReference type="PANTHER" id="PTHR30349">
    <property type="entry name" value="PHAGE INTEGRASE-RELATED"/>
    <property type="match status" value="1"/>
</dbReference>
<dbReference type="AlphaFoldDB" id="A0A4R5PB11"/>
<dbReference type="InterPro" id="IPR004107">
    <property type="entry name" value="Integrase_SAM-like_N"/>
</dbReference>
<evidence type="ECO:0000256" key="3">
    <source>
        <dbReference type="ARBA" id="ARBA00023125"/>
    </source>
</evidence>
<dbReference type="InterPro" id="IPR002104">
    <property type="entry name" value="Integrase_catalytic"/>
</dbReference>
<comment type="similarity">
    <text evidence="1">Belongs to the 'phage' integrase family.</text>
</comment>
<dbReference type="Gene3D" id="1.10.150.130">
    <property type="match status" value="1"/>
</dbReference>
<sequence length="367" mass="40219">MASVRPPRTLKDGTQVWDVSFRIDARQASATWESESAAEAFKVAVNAHGANRACELYKIESSPRGRAVAGMTVSQWIRHHIDHLTGVEPGTIASYERYLKNDIAPSIGKLPLTALTHEDIARWVQDLEEDFAPKTIANKHGFLSGALAAAVRAKKIPANPAVGTRLPSGERKEMVFLTREEFARLLAEVPEQWQPLVAFLVASGARWAEVTALKPADVDKAAGTVRIVRAWKKGRDTPGPPKTKKSRRTINVPASVLEQLDFTGEWLFTKPGRGGHSKDGPVRGQSFRINVWNPAVARAGLDPRPRIHDMRHTCASWLIQAGVPLPVIQQHLGHESIQTTVDIYGHLDRRSAKAAAKAIGKALKRAG</sequence>
<dbReference type="GO" id="GO:0003677">
    <property type="term" value="F:DNA binding"/>
    <property type="evidence" value="ECO:0007669"/>
    <property type="project" value="UniProtKB-UniRule"/>
</dbReference>
<dbReference type="GO" id="GO:0006310">
    <property type="term" value="P:DNA recombination"/>
    <property type="evidence" value="ECO:0007669"/>
    <property type="project" value="UniProtKB-KW"/>
</dbReference>
<feature type="domain" description="Tyr recombinase" evidence="6">
    <location>
        <begin position="172"/>
        <end position="357"/>
    </location>
</feature>
<name>A0A4R5PB11_9MYCO</name>
<dbReference type="Pfam" id="PF14659">
    <property type="entry name" value="Phage_int_SAM_3"/>
    <property type="match status" value="1"/>
</dbReference>
<evidence type="ECO:0000313" key="8">
    <source>
        <dbReference type="EMBL" id="TDH21000.1"/>
    </source>
</evidence>
<dbReference type="Pfam" id="PF00589">
    <property type="entry name" value="Phage_integrase"/>
    <property type="match status" value="1"/>
</dbReference>
<dbReference type="PROSITE" id="PS51900">
    <property type="entry name" value="CB"/>
    <property type="match status" value="1"/>
</dbReference>
<dbReference type="PANTHER" id="PTHR30349:SF64">
    <property type="entry name" value="PROPHAGE INTEGRASE INTD-RELATED"/>
    <property type="match status" value="1"/>
</dbReference>
<dbReference type="Proteomes" id="UP000295627">
    <property type="component" value="Unassembled WGS sequence"/>
</dbReference>
<evidence type="ECO:0000313" key="9">
    <source>
        <dbReference type="Proteomes" id="UP000295627"/>
    </source>
</evidence>
<keyword evidence="2" id="KW-0229">DNA integration</keyword>
<organism evidence="8 9">
    <name type="scientific">Mycobacteroides franklinii</name>
    <dbReference type="NCBI Taxonomy" id="948102"/>
    <lineage>
        <taxon>Bacteria</taxon>
        <taxon>Bacillati</taxon>
        <taxon>Actinomycetota</taxon>
        <taxon>Actinomycetes</taxon>
        <taxon>Mycobacteriales</taxon>
        <taxon>Mycobacteriaceae</taxon>
        <taxon>Mycobacteroides</taxon>
    </lineage>
</organism>
<reference evidence="8 9" key="1">
    <citation type="journal article" date="2019" name="Sci. Rep.">
        <title>Extended insight into the Mycobacterium chelonae-abscessus complex through whole genome sequencing of Mycobacterium salmoniphilum outbreak and Mycobacterium salmoniphilum-like strains.</title>
        <authorList>
            <person name="Behra P.R.K."/>
            <person name="Das S."/>
            <person name="Pettersson B.M.F."/>
            <person name="Shirreff L."/>
            <person name="DuCote T."/>
            <person name="Jacobsson K.G."/>
            <person name="Ennis D.G."/>
            <person name="Kirsebom L.A."/>
        </authorList>
    </citation>
    <scope>NUCLEOTIDE SEQUENCE [LARGE SCALE GENOMIC DNA]</scope>
    <source>
        <strain evidence="8 9">DSM 45524</strain>
    </source>
</reference>
<keyword evidence="3 5" id="KW-0238">DNA-binding</keyword>
<dbReference type="InterPro" id="IPR010998">
    <property type="entry name" value="Integrase_recombinase_N"/>
</dbReference>
<evidence type="ECO:0000256" key="2">
    <source>
        <dbReference type="ARBA" id="ARBA00022908"/>
    </source>
</evidence>
<dbReference type="PROSITE" id="PS51898">
    <property type="entry name" value="TYR_RECOMBINASE"/>
    <property type="match status" value="1"/>
</dbReference>
<keyword evidence="4" id="KW-0233">DNA recombination</keyword>
<dbReference type="SUPFAM" id="SSF56349">
    <property type="entry name" value="DNA breaking-rejoining enzymes"/>
    <property type="match status" value="1"/>
</dbReference>
<feature type="domain" description="Core-binding (CB)" evidence="7">
    <location>
        <begin position="71"/>
        <end position="151"/>
    </location>
</feature>
<dbReference type="InterPro" id="IPR011010">
    <property type="entry name" value="DNA_brk_join_enz"/>
</dbReference>
<dbReference type="EMBL" id="RXLR01000015">
    <property type="protein sequence ID" value="TDH21000.1"/>
    <property type="molecule type" value="Genomic_DNA"/>
</dbReference>
<evidence type="ECO:0000256" key="1">
    <source>
        <dbReference type="ARBA" id="ARBA00008857"/>
    </source>
</evidence>
<evidence type="ECO:0000256" key="5">
    <source>
        <dbReference type="PROSITE-ProRule" id="PRU01248"/>
    </source>
</evidence>
<dbReference type="CDD" id="cd01189">
    <property type="entry name" value="INT_ICEBs1_C_like"/>
    <property type="match status" value="1"/>
</dbReference>